<evidence type="ECO:0000313" key="18">
    <source>
        <dbReference type="Proteomes" id="UP000664859"/>
    </source>
</evidence>
<evidence type="ECO:0000256" key="14">
    <source>
        <dbReference type="SAM" id="MobiDB-lite"/>
    </source>
</evidence>
<evidence type="ECO:0000256" key="10">
    <source>
        <dbReference type="ARBA" id="ARBA00023002"/>
    </source>
</evidence>
<keyword evidence="10" id="KW-0560">Oxidoreductase</keyword>
<reference evidence="17" key="1">
    <citation type="submission" date="2021-02" db="EMBL/GenBank/DDBJ databases">
        <title>First Annotated Genome of the Yellow-green Alga Tribonema minus.</title>
        <authorList>
            <person name="Mahan K.M."/>
        </authorList>
    </citation>
    <scope>NUCLEOTIDE SEQUENCE</scope>
    <source>
        <strain evidence="17">UTEX B ZZ1240</strain>
    </source>
</reference>
<evidence type="ECO:0000256" key="9">
    <source>
        <dbReference type="ARBA" id="ARBA00022989"/>
    </source>
</evidence>
<keyword evidence="13" id="KW-0472">Membrane</keyword>
<keyword evidence="6" id="KW-0001">2Fe-2S</keyword>
<keyword evidence="18" id="KW-1185">Reference proteome</keyword>
<dbReference type="PANTHER" id="PTHR21266">
    <property type="entry name" value="IRON-SULFUR DOMAIN CONTAINING PROTEIN"/>
    <property type="match status" value="1"/>
</dbReference>
<keyword evidence="4" id="KW-0934">Plastid</keyword>
<feature type="compositionally biased region" description="Low complexity" evidence="14">
    <location>
        <begin position="27"/>
        <end position="40"/>
    </location>
</feature>
<evidence type="ECO:0000256" key="2">
    <source>
        <dbReference type="ARBA" id="ARBA00004370"/>
    </source>
</evidence>
<evidence type="ECO:0000256" key="3">
    <source>
        <dbReference type="ARBA" id="ARBA00022528"/>
    </source>
</evidence>
<dbReference type="OrthoDB" id="426882at2759"/>
<feature type="chain" id="PRO_5032845610" description="Rieske domain-containing protein" evidence="15">
    <location>
        <begin position="20"/>
        <end position="667"/>
    </location>
</feature>
<dbReference type="InterPro" id="IPR013626">
    <property type="entry name" value="PaO"/>
</dbReference>
<sequence length="667" mass="74509">MRSQKWLVLAAALPLATWAFHMPSPRPASSSAATPRSVATNPRRGEIGMTITSDYTNKLSSHEQQALATGKVPFPSEHLDFRRVWWPIYPVEDLMPDRPTRVELLAEAVVIWRDADKQWRAALDRRYCQQSALGETWYGSAPSGIFVIEGSLHVSCACNGAVSSLQNLLASRHGNTDLDVKCCSCDWSVNRVDTQLNASNDVRCPHRMAPLSEGYVDPEEGRLACAYHGWQFNGDGKCDKIPQASSENAAMSAMASRRSCLTTLPTRQETGLLWIWRDGSPEGVEASEVTPTQAIPQMDDPEYDGYWYMRDLPYSYDVLIENLGDPAHLPFAHNKLISNHKRAGPINMHMETPDDAAKLNLHGSPGYLSKPYAVGAFMGDLPNVRLAFEAPTLLYYKATLVLLHTSSLCIKTNMLRPIFLFLSMPQTDFTGMLGELVERFPVAAPLKMLGRMLVKRETKDPNKEQLVWVAAYIVPTAPGRSRLITRNARNFLTGFGRVPRFKEHLRQHAVLDSDNIILNLQEREYNKIPEQSKFESKVFMPTESDGAIRAFRSWFRKNPPQWAPGVEETRERALAPPNRRQLLDRFNAHTKNCKACRDALRQTQQKRKGSLAASAVLLVVAAILPGGSRAAVAAAAAALAAASASYKLKQQEQQFHFVDYVHAERDV</sequence>
<gene>
    <name evidence="17" type="ORF">JKP88DRAFT_263497</name>
</gene>
<dbReference type="InterPro" id="IPR036922">
    <property type="entry name" value="Rieske_2Fe-2S_sf"/>
</dbReference>
<dbReference type="GO" id="GO:0051537">
    <property type="term" value="F:2 iron, 2 sulfur cluster binding"/>
    <property type="evidence" value="ECO:0007669"/>
    <property type="project" value="UniProtKB-KW"/>
</dbReference>
<protein>
    <recommendedName>
        <fullName evidence="16">Rieske domain-containing protein</fullName>
    </recommendedName>
</protein>
<evidence type="ECO:0000256" key="8">
    <source>
        <dbReference type="ARBA" id="ARBA00022946"/>
    </source>
</evidence>
<evidence type="ECO:0000256" key="5">
    <source>
        <dbReference type="ARBA" id="ARBA00022692"/>
    </source>
</evidence>
<dbReference type="PROSITE" id="PS51296">
    <property type="entry name" value="RIESKE"/>
    <property type="match status" value="2"/>
</dbReference>
<keyword evidence="9" id="KW-1133">Transmembrane helix</keyword>
<dbReference type="Pfam" id="PF00355">
    <property type="entry name" value="Rieske"/>
    <property type="match status" value="1"/>
</dbReference>
<keyword evidence="12" id="KW-0411">Iron-sulfur</keyword>
<keyword evidence="3" id="KW-0150">Chloroplast</keyword>
<feature type="signal peptide" evidence="15">
    <location>
        <begin position="1"/>
        <end position="19"/>
    </location>
</feature>
<keyword evidence="7" id="KW-0479">Metal-binding</keyword>
<evidence type="ECO:0000259" key="16">
    <source>
        <dbReference type="PROSITE" id="PS51296"/>
    </source>
</evidence>
<feature type="region of interest" description="Disordered" evidence="14">
    <location>
        <begin position="25"/>
        <end position="47"/>
    </location>
</feature>
<organism evidence="17 18">
    <name type="scientific">Tribonema minus</name>
    <dbReference type="NCBI Taxonomy" id="303371"/>
    <lineage>
        <taxon>Eukaryota</taxon>
        <taxon>Sar</taxon>
        <taxon>Stramenopiles</taxon>
        <taxon>Ochrophyta</taxon>
        <taxon>PX clade</taxon>
        <taxon>Xanthophyceae</taxon>
        <taxon>Tribonematales</taxon>
        <taxon>Tribonemataceae</taxon>
        <taxon>Tribonema</taxon>
    </lineage>
</organism>
<dbReference type="GO" id="GO:0009507">
    <property type="term" value="C:chloroplast"/>
    <property type="evidence" value="ECO:0007669"/>
    <property type="project" value="UniProtKB-SubCell"/>
</dbReference>
<dbReference type="InterPro" id="IPR017941">
    <property type="entry name" value="Rieske_2Fe-2S"/>
</dbReference>
<keyword evidence="8" id="KW-0809">Transit peptide</keyword>
<evidence type="ECO:0000256" key="13">
    <source>
        <dbReference type="ARBA" id="ARBA00023136"/>
    </source>
</evidence>
<evidence type="ECO:0000256" key="12">
    <source>
        <dbReference type="ARBA" id="ARBA00023014"/>
    </source>
</evidence>
<evidence type="ECO:0000256" key="4">
    <source>
        <dbReference type="ARBA" id="ARBA00022640"/>
    </source>
</evidence>
<accession>A0A835Z3P3</accession>
<dbReference type="Gene3D" id="2.102.10.10">
    <property type="entry name" value="Rieske [2Fe-2S] iron-sulphur domain"/>
    <property type="match status" value="2"/>
</dbReference>
<evidence type="ECO:0000256" key="7">
    <source>
        <dbReference type="ARBA" id="ARBA00022723"/>
    </source>
</evidence>
<comment type="caution">
    <text evidence="17">The sequence shown here is derived from an EMBL/GenBank/DDBJ whole genome shotgun (WGS) entry which is preliminary data.</text>
</comment>
<dbReference type="SUPFAM" id="SSF50022">
    <property type="entry name" value="ISP domain"/>
    <property type="match status" value="2"/>
</dbReference>
<dbReference type="Proteomes" id="UP000664859">
    <property type="component" value="Unassembled WGS sequence"/>
</dbReference>
<dbReference type="AlphaFoldDB" id="A0A835Z3P3"/>
<name>A0A835Z3P3_9STRA</name>
<dbReference type="GO" id="GO:0010277">
    <property type="term" value="F:chlorophyllide a oxygenase activity"/>
    <property type="evidence" value="ECO:0007669"/>
    <property type="project" value="InterPro"/>
</dbReference>
<dbReference type="PANTHER" id="PTHR21266:SF32">
    <property type="entry name" value="CHOLESTEROL 7-DESATURASE NVD"/>
    <property type="match status" value="1"/>
</dbReference>
<evidence type="ECO:0000256" key="6">
    <source>
        <dbReference type="ARBA" id="ARBA00022714"/>
    </source>
</evidence>
<evidence type="ECO:0000256" key="1">
    <source>
        <dbReference type="ARBA" id="ARBA00004229"/>
    </source>
</evidence>
<keyword evidence="5" id="KW-0812">Transmembrane</keyword>
<comment type="subcellular location">
    <subcellularLocation>
        <location evidence="2">Membrane</location>
    </subcellularLocation>
    <subcellularLocation>
        <location evidence="1">Plastid</location>
        <location evidence="1">Chloroplast</location>
    </subcellularLocation>
</comment>
<dbReference type="Pfam" id="PF08417">
    <property type="entry name" value="PaO"/>
    <property type="match status" value="1"/>
</dbReference>
<dbReference type="Gene3D" id="3.90.380.10">
    <property type="entry name" value="Naphthalene 1,2-dioxygenase Alpha Subunit, Chain A, domain 1"/>
    <property type="match status" value="1"/>
</dbReference>
<dbReference type="GO" id="GO:0016020">
    <property type="term" value="C:membrane"/>
    <property type="evidence" value="ECO:0007669"/>
    <property type="project" value="UniProtKB-SubCell"/>
</dbReference>
<dbReference type="SUPFAM" id="SSF55961">
    <property type="entry name" value="Bet v1-like"/>
    <property type="match status" value="1"/>
</dbReference>
<feature type="domain" description="Rieske" evidence="16">
    <location>
        <begin position="86"/>
        <end position="125"/>
    </location>
</feature>
<evidence type="ECO:0000256" key="15">
    <source>
        <dbReference type="SAM" id="SignalP"/>
    </source>
</evidence>
<evidence type="ECO:0000256" key="11">
    <source>
        <dbReference type="ARBA" id="ARBA00023004"/>
    </source>
</evidence>
<dbReference type="GO" id="GO:0046872">
    <property type="term" value="F:metal ion binding"/>
    <property type="evidence" value="ECO:0007669"/>
    <property type="project" value="UniProtKB-KW"/>
</dbReference>
<keyword evidence="15" id="KW-0732">Signal</keyword>
<feature type="domain" description="Rieske" evidence="16">
    <location>
        <begin position="203"/>
        <end position="275"/>
    </location>
</feature>
<keyword evidence="11" id="KW-0408">Iron</keyword>
<dbReference type="InterPro" id="IPR050584">
    <property type="entry name" value="Cholesterol_7-desaturase"/>
</dbReference>
<dbReference type="EMBL" id="JAFCMP010000301">
    <property type="protein sequence ID" value="KAG5181668.1"/>
    <property type="molecule type" value="Genomic_DNA"/>
</dbReference>
<evidence type="ECO:0000313" key="17">
    <source>
        <dbReference type="EMBL" id="KAG5181668.1"/>
    </source>
</evidence>
<proteinExistence type="predicted"/>